<name>A0A0D6PE68_9PROT</name>
<proteinExistence type="predicted"/>
<keyword evidence="2" id="KW-1185">Reference proteome</keyword>
<dbReference type="OrthoDB" id="9813770at2"/>
<gene>
    <name evidence="1" type="ORF">Aam_021_091</name>
</gene>
<dbReference type="GO" id="GO:0004601">
    <property type="term" value="F:peroxidase activity"/>
    <property type="evidence" value="ECO:0007669"/>
    <property type="project" value="UniProtKB-KW"/>
</dbReference>
<dbReference type="Proteomes" id="UP000032668">
    <property type="component" value="Unassembled WGS sequence"/>
</dbReference>
<dbReference type="Gene3D" id="3.40.30.10">
    <property type="entry name" value="Glutaredoxin"/>
    <property type="match status" value="1"/>
</dbReference>
<accession>A0A0D6PE68</accession>
<reference evidence="1 2" key="1">
    <citation type="submission" date="2012-11" db="EMBL/GenBank/DDBJ databases">
        <title>Whole genome sequence of Acidocella aminolytica 101 = DSM 11237.</title>
        <authorList>
            <person name="Azuma Y."/>
            <person name="Higashiura N."/>
            <person name="Hirakawa H."/>
            <person name="Matsushita K."/>
        </authorList>
    </citation>
    <scope>NUCLEOTIDE SEQUENCE [LARGE SCALE GENOMIC DNA]</scope>
    <source>
        <strain evidence="2">101 / DSM 11237</strain>
    </source>
</reference>
<dbReference type="STRING" id="1120923.SAMN02746095_00589"/>
<comment type="caution">
    <text evidence="1">The sequence shown here is derived from an EMBL/GenBank/DDBJ whole genome shotgun (WGS) entry which is preliminary data.</text>
</comment>
<protein>
    <submittedName>
        <fullName evidence="1">Thioredoxin peroxidase</fullName>
    </submittedName>
</protein>
<evidence type="ECO:0000313" key="2">
    <source>
        <dbReference type="Proteomes" id="UP000032668"/>
    </source>
</evidence>
<sequence>MSNLELRYYFDPLCGWCYASAEALAALAERHGGQLCMMPVGLFHEPRPVAAIADYAWRNDQRISQLTGQPFTEEYHRNVLQAPDGVFTSEALTLALVALGEIDRALEPRFLNIAQIARYVKGRDTSRVEEVVQVAETVATAAGFAFDKAAFGDMLRNDKALAARMKDRIAAATAELPGGGVPQLLVQVGGKTHGVSGQTLYAGRDAVLAAVEQLSCRP</sequence>
<evidence type="ECO:0000313" key="1">
    <source>
        <dbReference type="EMBL" id="GAN79503.1"/>
    </source>
</evidence>
<keyword evidence="1" id="KW-0560">Oxidoreductase</keyword>
<organism evidence="1 2">
    <name type="scientific">Acidocella aminolytica 101 = DSM 11237</name>
    <dbReference type="NCBI Taxonomy" id="1120923"/>
    <lineage>
        <taxon>Bacteria</taxon>
        <taxon>Pseudomonadati</taxon>
        <taxon>Pseudomonadota</taxon>
        <taxon>Alphaproteobacteria</taxon>
        <taxon>Acetobacterales</taxon>
        <taxon>Acidocellaceae</taxon>
        <taxon>Acidocella</taxon>
    </lineage>
</organism>
<dbReference type="EMBL" id="BANC01000021">
    <property type="protein sequence ID" value="GAN79503.1"/>
    <property type="molecule type" value="Genomic_DNA"/>
</dbReference>
<dbReference type="SUPFAM" id="SSF52833">
    <property type="entry name" value="Thioredoxin-like"/>
    <property type="match status" value="1"/>
</dbReference>
<dbReference type="AlphaFoldDB" id="A0A0D6PE68"/>
<dbReference type="InterPro" id="IPR036249">
    <property type="entry name" value="Thioredoxin-like_sf"/>
</dbReference>
<dbReference type="RefSeq" id="WP_048877948.1">
    <property type="nucleotide sequence ID" value="NZ_BANC01000021.1"/>
</dbReference>
<keyword evidence="1" id="KW-0575">Peroxidase</keyword>